<gene>
    <name evidence="1" type="ORF">ABXS70_20020</name>
</gene>
<reference evidence="1" key="1">
    <citation type="submission" date="2024-05" db="EMBL/GenBank/DDBJ databases">
        <title>Draft genome assemblies of 36 bacteria isolated from hibernating arctic ground squirrels.</title>
        <authorList>
            <person name="McKee H."/>
            <person name="Mullen L."/>
            <person name="Drown D.M."/>
            <person name="Duddleston K.N."/>
        </authorList>
    </citation>
    <scope>NUCLEOTIDE SEQUENCE</scope>
    <source>
        <strain evidence="1">AN1007</strain>
    </source>
</reference>
<proteinExistence type="predicted"/>
<dbReference type="EMBL" id="CP159992">
    <property type="protein sequence ID" value="XCP93488.1"/>
    <property type="molecule type" value="Genomic_DNA"/>
</dbReference>
<dbReference type="AlphaFoldDB" id="A0AAU8N962"/>
<sequence length="81" mass="8821">MSMSSVGVEVRGSVDKMDGQALVNVLNSLVEKLDGAEADLGPGLSYFRAQQSRERTSSSNVNRKEDTGHECSFCCTCWTDE</sequence>
<protein>
    <submittedName>
        <fullName evidence="1">Uncharacterized protein</fullName>
    </submittedName>
</protein>
<name>A0AAU8N962_9BACL</name>
<accession>A0AAU8N962</accession>
<organism evidence="1">
    <name type="scientific">Paenibacillus sp. AN1007</name>
    <dbReference type="NCBI Taxonomy" id="3151385"/>
    <lineage>
        <taxon>Bacteria</taxon>
        <taxon>Bacillati</taxon>
        <taxon>Bacillota</taxon>
        <taxon>Bacilli</taxon>
        <taxon>Bacillales</taxon>
        <taxon>Paenibacillaceae</taxon>
        <taxon>Paenibacillus</taxon>
    </lineage>
</organism>
<dbReference type="RefSeq" id="WP_366290298.1">
    <property type="nucleotide sequence ID" value="NZ_CP159992.1"/>
</dbReference>
<evidence type="ECO:0000313" key="1">
    <source>
        <dbReference type="EMBL" id="XCP93488.1"/>
    </source>
</evidence>